<dbReference type="Pfam" id="PF10776">
    <property type="entry name" value="DUF2600"/>
    <property type="match status" value="1"/>
</dbReference>
<gene>
    <name evidence="1" type="ordered locus">Cwoe_5620</name>
</gene>
<dbReference type="EMBL" id="CP001854">
    <property type="protein sequence ID" value="ADB54024.1"/>
    <property type="molecule type" value="Genomic_DNA"/>
</dbReference>
<accession>D3F0U0</accession>
<keyword evidence="2" id="KW-1185">Reference proteome</keyword>
<dbReference type="OrthoDB" id="2371262at2"/>
<dbReference type="KEGG" id="cwo:Cwoe_5620"/>
<dbReference type="RefSeq" id="WP_012937075.1">
    <property type="nucleotide sequence ID" value="NC_013739.1"/>
</dbReference>
<sequence length="363" mass="40194">MNPTSLGPKQLGALCAVAFRELTWTLPNVRREVDRWRQHAAAIPDPTLREDAMTSLHSERLNLEGAALFTSLPRHRDLNLLRLTVTYQVALDYLDRTSERLTADPISNGRQLHLALTEALDPGAPLSDYYRYHDWQDDGGYLAALVRSCQRRCLDLPAYARVRAHALRAARRVDVQILNHDPQPVRRDLALREFAAREFPHLVDDAHWFELTAAASSTVVVHALLALACDPAATDRDILDTDAAYSFAICAASTLLDSFVDQREDAASGNHSYIAHYDDPDTAARRVAEIVADSCRQARALNRGSRHALVAGGIVAMYLSKDDARSPDLRPAAQAILRAAGTLPRVQLPIMRCMRLLRGLGSA</sequence>
<dbReference type="STRING" id="469383.Cwoe_5620"/>
<protein>
    <submittedName>
        <fullName evidence="1">Putative cytoplasmic protein</fullName>
    </submittedName>
</protein>
<dbReference type="HOGENOM" id="CLU_042799_0_0_11"/>
<dbReference type="Proteomes" id="UP000008229">
    <property type="component" value="Chromosome"/>
</dbReference>
<proteinExistence type="predicted"/>
<name>D3F0U0_CONWI</name>
<reference evidence="2" key="2">
    <citation type="submission" date="2010-01" db="EMBL/GenBank/DDBJ databases">
        <title>The complete genome of Conexibacter woesei DSM 14684.</title>
        <authorList>
            <consortium name="US DOE Joint Genome Institute (JGI-PGF)"/>
            <person name="Lucas S."/>
            <person name="Copeland A."/>
            <person name="Lapidus A."/>
            <person name="Glavina del Rio T."/>
            <person name="Dalin E."/>
            <person name="Tice H."/>
            <person name="Bruce D."/>
            <person name="Goodwin L."/>
            <person name="Pitluck S."/>
            <person name="Kyrpides N."/>
            <person name="Mavromatis K."/>
            <person name="Ivanova N."/>
            <person name="Mikhailova N."/>
            <person name="Chertkov O."/>
            <person name="Brettin T."/>
            <person name="Detter J.C."/>
            <person name="Han C."/>
            <person name="Larimer F."/>
            <person name="Land M."/>
            <person name="Hauser L."/>
            <person name="Markowitz V."/>
            <person name="Cheng J.-F."/>
            <person name="Hugenholtz P."/>
            <person name="Woyke T."/>
            <person name="Wu D."/>
            <person name="Pukall R."/>
            <person name="Steenblock K."/>
            <person name="Schneider S."/>
            <person name="Klenk H.-P."/>
            <person name="Eisen J.A."/>
        </authorList>
    </citation>
    <scope>NUCLEOTIDE SEQUENCE [LARGE SCALE GENOMIC DNA]</scope>
    <source>
        <strain evidence="2">DSM 14684 / CIP 108061 / JCM 11494 / NBRC 100937 / ID131577</strain>
    </source>
</reference>
<evidence type="ECO:0000313" key="1">
    <source>
        <dbReference type="EMBL" id="ADB54024.1"/>
    </source>
</evidence>
<dbReference type="AlphaFoldDB" id="D3F0U0"/>
<dbReference type="eggNOG" id="ENOG502Z812">
    <property type="taxonomic scope" value="Bacteria"/>
</dbReference>
<evidence type="ECO:0000313" key="2">
    <source>
        <dbReference type="Proteomes" id="UP000008229"/>
    </source>
</evidence>
<reference evidence="1 2" key="1">
    <citation type="journal article" date="2010" name="Stand. Genomic Sci.">
        <title>Complete genome sequence of Conexibacter woesei type strain (ID131577).</title>
        <authorList>
            <person name="Pukall R."/>
            <person name="Lapidus A."/>
            <person name="Glavina Del Rio T."/>
            <person name="Copeland A."/>
            <person name="Tice H."/>
            <person name="Cheng J.-F."/>
            <person name="Lucas S."/>
            <person name="Chen F."/>
            <person name="Nolan M."/>
            <person name="Bruce D."/>
            <person name="Goodwin L."/>
            <person name="Pitluck S."/>
            <person name="Mavromatis K."/>
            <person name="Ivanova N."/>
            <person name="Ovchinnikova G."/>
            <person name="Pati A."/>
            <person name="Chen A."/>
            <person name="Palaniappan K."/>
            <person name="Land M."/>
            <person name="Hauser L."/>
            <person name="Chang Y.-J."/>
            <person name="Jeffries C.D."/>
            <person name="Chain P."/>
            <person name="Meincke L."/>
            <person name="Sims D."/>
            <person name="Brettin T."/>
            <person name="Detter J.C."/>
            <person name="Rohde M."/>
            <person name="Goeker M."/>
            <person name="Bristow J."/>
            <person name="Eisen J.A."/>
            <person name="Markowitz V."/>
            <person name="Kyrpides N.C."/>
            <person name="Klenk H.-P."/>
            <person name="Hugenholtz P."/>
        </authorList>
    </citation>
    <scope>NUCLEOTIDE SEQUENCE [LARGE SCALE GENOMIC DNA]</scope>
    <source>
        <strain evidence="2">DSM 14684 / CIP 108061 / JCM 11494 / NBRC 100937 / ID131577</strain>
    </source>
</reference>
<organism evidence="1 2">
    <name type="scientific">Conexibacter woesei (strain DSM 14684 / CCUG 47730 / CIP 108061 / JCM 11494 / NBRC 100937 / ID131577)</name>
    <dbReference type="NCBI Taxonomy" id="469383"/>
    <lineage>
        <taxon>Bacteria</taxon>
        <taxon>Bacillati</taxon>
        <taxon>Actinomycetota</taxon>
        <taxon>Thermoleophilia</taxon>
        <taxon>Solirubrobacterales</taxon>
        <taxon>Conexibacteraceae</taxon>
        <taxon>Conexibacter</taxon>
    </lineage>
</organism>
<dbReference type="InterPro" id="IPR019712">
    <property type="entry name" value="YtpB-like"/>
</dbReference>